<dbReference type="InterPro" id="IPR006808">
    <property type="entry name" value="ATP_synth_F0_gsu_mt"/>
</dbReference>
<gene>
    <name evidence="10" type="ORF">PV09_06430</name>
</gene>
<evidence type="ECO:0000256" key="7">
    <source>
        <dbReference type="ARBA" id="ARBA00023128"/>
    </source>
</evidence>
<comment type="subcellular location">
    <subcellularLocation>
        <location evidence="1">Mitochondrion membrane</location>
    </subcellularLocation>
</comment>
<evidence type="ECO:0000313" key="11">
    <source>
        <dbReference type="Proteomes" id="UP000053259"/>
    </source>
</evidence>
<dbReference type="VEuPathDB" id="FungiDB:PV09_06430"/>
<evidence type="ECO:0000256" key="2">
    <source>
        <dbReference type="ARBA" id="ARBA00005699"/>
    </source>
</evidence>
<keyword evidence="8" id="KW-0472">Membrane</keyword>
<dbReference type="OrthoDB" id="437at2759"/>
<evidence type="ECO:0000256" key="9">
    <source>
        <dbReference type="ARBA" id="ARBA00023310"/>
    </source>
</evidence>
<dbReference type="GO" id="GO:0015078">
    <property type="term" value="F:proton transmembrane transporter activity"/>
    <property type="evidence" value="ECO:0007669"/>
    <property type="project" value="InterPro"/>
</dbReference>
<sequence length="180" mass="18818">MSVPVSRVLARRQWQQLAARRYASSTSTAASTAAKETASKAKEGLSRVTSSAGSVLNKAGSALGSIGGRTGRLIGFVSSLIPPTIYYSKVALELAKIVAREQKIAVPSSEAFVQAYKSAWNSIRSGGISKSLSSVRSMGTAQMVGAGILGAELIGFFSVGEIIGRLKLVGYRGGKDHDEH</sequence>
<evidence type="ECO:0000256" key="4">
    <source>
        <dbReference type="ARBA" id="ARBA00022547"/>
    </source>
</evidence>
<evidence type="ECO:0000256" key="8">
    <source>
        <dbReference type="ARBA" id="ARBA00023136"/>
    </source>
</evidence>
<dbReference type="Proteomes" id="UP000053259">
    <property type="component" value="Unassembled WGS sequence"/>
</dbReference>
<evidence type="ECO:0000256" key="5">
    <source>
        <dbReference type="ARBA" id="ARBA00022781"/>
    </source>
</evidence>
<reference evidence="10 11" key="1">
    <citation type="submission" date="2015-01" db="EMBL/GenBank/DDBJ databases">
        <title>The Genome Sequence of Ochroconis gallopava CBS43764.</title>
        <authorList>
            <consortium name="The Broad Institute Genomics Platform"/>
            <person name="Cuomo C."/>
            <person name="de Hoog S."/>
            <person name="Gorbushina A."/>
            <person name="Stielow B."/>
            <person name="Teixiera M."/>
            <person name="Abouelleil A."/>
            <person name="Chapman S.B."/>
            <person name="Priest M."/>
            <person name="Young S.K."/>
            <person name="Wortman J."/>
            <person name="Nusbaum C."/>
            <person name="Birren B."/>
        </authorList>
    </citation>
    <scope>NUCLEOTIDE SEQUENCE [LARGE SCALE GENOMIC DNA]</scope>
    <source>
        <strain evidence="10 11">CBS 43764</strain>
    </source>
</reference>
<name>A0A0D2A6S0_9PEZI</name>
<evidence type="ECO:0000256" key="3">
    <source>
        <dbReference type="ARBA" id="ARBA00022448"/>
    </source>
</evidence>
<keyword evidence="6" id="KW-0406">Ion transport</keyword>
<dbReference type="Pfam" id="PF04718">
    <property type="entry name" value="ATP-synt_G"/>
    <property type="match status" value="1"/>
</dbReference>
<dbReference type="InParanoid" id="A0A0D2A6S0"/>
<evidence type="ECO:0000313" key="10">
    <source>
        <dbReference type="EMBL" id="KIW02280.1"/>
    </source>
</evidence>
<accession>A0A0D2A6S0</accession>
<dbReference type="AlphaFoldDB" id="A0A0D2A6S0"/>
<dbReference type="RefSeq" id="XP_016212149.1">
    <property type="nucleotide sequence ID" value="XM_016360067.1"/>
</dbReference>
<keyword evidence="3" id="KW-0813">Transport</keyword>
<proteinExistence type="inferred from homology"/>
<dbReference type="GO" id="GO:0031966">
    <property type="term" value="C:mitochondrial membrane"/>
    <property type="evidence" value="ECO:0007669"/>
    <property type="project" value="UniProtKB-SubCell"/>
</dbReference>
<protein>
    <submittedName>
        <fullName evidence="10">Uncharacterized protein</fullName>
    </submittedName>
</protein>
<dbReference type="GO" id="GO:0015986">
    <property type="term" value="P:proton motive force-driven ATP synthesis"/>
    <property type="evidence" value="ECO:0007669"/>
    <property type="project" value="InterPro"/>
</dbReference>
<comment type="similarity">
    <text evidence="2">Belongs to the ATPase g subunit family.</text>
</comment>
<keyword evidence="9" id="KW-0066">ATP synthesis</keyword>
<keyword evidence="5" id="KW-0375">Hydrogen ion transport</keyword>
<dbReference type="EMBL" id="KN847550">
    <property type="protein sequence ID" value="KIW02280.1"/>
    <property type="molecule type" value="Genomic_DNA"/>
</dbReference>
<keyword evidence="11" id="KW-1185">Reference proteome</keyword>
<evidence type="ECO:0000256" key="6">
    <source>
        <dbReference type="ARBA" id="ARBA00023065"/>
    </source>
</evidence>
<keyword evidence="4" id="KW-0138">CF(0)</keyword>
<dbReference type="GO" id="GO:0045259">
    <property type="term" value="C:proton-transporting ATP synthase complex"/>
    <property type="evidence" value="ECO:0007669"/>
    <property type="project" value="UniProtKB-KW"/>
</dbReference>
<dbReference type="FunCoup" id="A0A0D2A6S0">
    <property type="interactions" value="75"/>
</dbReference>
<keyword evidence="7" id="KW-0496">Mitochondrion</keyword>
<organism evidence="10 11">
    <name type="scientific">Verruconis gallopava</name>
    <dbReference type="NCBI Taxonomy" id="253628"/>
    <lineage>
        <taxon>Eukaryota</taxon>
        <taxon>Fungi</taxon>
        <taxon>Dikarya</taxon>
        <taxon>Ascomycota</taxon>
        <taxon>Pezizomycotina</taxon>
        <taxon>Dothideomycetes</taxon>
        <taxon>Pleosporomycetidae</taxon>
        <taxon>Venturiales</taxon>
        <taxon>Sympoventuriaceae</taxon>
        <taxon>Verruconis</taxon>
    </lineage>
</organism>
<dbReference type="HOGENOM" id="CLU_083674_0_0_1"/>
<evidence type="ECO:0000256" key="1">
    <source>
        <dbReference type="ARBA" id="ARBA00004325"/>
    </source>
</evidence>
<dbReference type="STRING" id="253628.A0A0D2A6S0"/>
<dbReference type="GeneID" id="27314403"/>